<dbReference type="PROSITE" id="PS00041">
    <property type="entry name" value="HTH_ARAC_FAMILY_1"/>
    <property type="match status" value="1"/>
</dbReference>
<feature type="domain" description="HTH araC/xylS-type" evidence="5">
    <location>
        <begin position="436"/>
        <end position="534"/>
    </location>
</feature>
<dbReference type="InterPro" id="IPR001789">
    <property type="entry name" value="Sig_transdc_resp-reg_receiver"/>
</dbReference>
<dbReference type="RefSeq" id="WP_183603225.1">
    <property type="nucleotide sequence ID" value="NZ_JACHXK010000016.1"/>
</dbReference>
<organism evidence="7 8">
    <name type="scientific">Paenibacillus phyllosphaerae</name>
    <dbReference type="NCBI Taxonomy" id="274593"/>
    <lineage>
        <taxon>Bacteria</taxon>
        <taxon>Bacillati</taxon>
        <taxon>Bacillota</taxon>
        <taxon>Bacilli</taxon>
        <taxon>Bacillales</taxon>
        <taxon>Paenibacillaceae</taxon>
        <taxon>Paenibacillus</taxon>
    </lineage>
</organism>
<dbReference type="Gene3D" id="1.10.10.60">
    <property type="entry name" value="Homeodomain-like"/>
    <property type="match status" value="2"/>
</dbReference>
<keyword evidence="4" id="KW-0597">Phosphoprotein</keyword>
<evidence type="ECO:0000313" key="8">
    <source>
        <dbReference type="Proteomes" id="UP000570361"/>
    </source>
</evidence>
<dbReference type="Proteomes" id="UP000570361">
    <property type="component" value="Unassembled WGS sequence"/>
</dbReference>
<keyword evidence="3" id="KW-0804">Transcription</keyword>
<evidence type="ECO:0000256" key="4">
    <source>
        <dbReference type="PROSITE-ProRule" id="PRU00169"/>
    </source>
</evidence>
<evidence type="ECO:0000256" key="3">
    <source>
        <dbReference type="ARBA" id="ARBA00023163"/>
    </source>
</evidence>
<dbReference type="InterPro" id="IPR018060">
    <property type="entry name" value="HTH_AraC"/>
</dbReference>
<dbReference type="EMBL" id="JACHXK010000016">
    <property type="protein sequence ID" value="MBB3113135.1"/>
    <property type="molecule type" value="Genomic_DNA"/>
</dbReference>
<name>A0A7W5B2A6_9BACL</name>
<evidence type="ECO:0000259" key="6">
    <source>
        <dbReference type="PROSITE" id="PS50110"/>
    </source>
</evidence>
<dbReference type="GO" id="GO:0003700">
    <property type="term" value="F:DNA-binding transcription factor activity"/>
    <property type="evidence" value="ECO:0007669"/>
    <property type="project" value="InterPro"/>
</dbReference>
<dbReference type="Pfam" id="PF00072">
    <property type="entry name" value="Response_reg"/>
    <property type="match status" value="1"/>
</dbReference>
<sequence length="536" mass="61275">MVKLLIVEDNDFERHALQNYIDWDVLGIRQVETAYNGLDGLEKAKAIVPDIIISDVMMPGMSGIEMAQYIMKFFPQTKFIFSSGHEDVRLLQEAMEVRACSYLIKPLKQEELISVIKKATSMLVDEKLTSIAHNKMVEQFNDNLRYLQTKFLEELIVTGKNARDMKSLSMHANDLKLSMIGMYKLAVVELDFGVESDLFQNTNLLHVVMHQLERISSSKHALVMKISGNRIIVLLHTLVPVGEEGTKIIADIAEGMRLVSEEINCKYMIGVSDLFANLDDLHQAFKQSSFAASRKVKLGYGHLVHYSGCHDSEAISLQAGPYDLQAAIAQLIDLVMKGENVEDELRKLVHELQVISDHPLVRVQSLIILLFSNLSKQLADVGENLDRMAGEERELYEQIISAKTIPDILQLASKTLTSVASYMCRKKQNKDDYIINEILTILNQEYRHPITLSSLSERVYLSPNYLRIIFKNKMRISIQEYLTNLRLSKAKELLKETRYKVHEVGEMVGYENSTYFSIVFKNYMKMTPGEYRNKFK</sequence>
<feature type="domain" description="Response regulatory" evidence="6">
    <location>
        <begin position="3"/>
        <end position="120"/>
    </location>
</feature>
<dbReference type="InterPro" id="IPR009057">
    <property type="entry name" value="Homeodomain-like_sf"/>
</dbReference>
<dbReference type="PROSITE" id="PS01124">
    <property type="entry name" value="HTH_ARAC_FAMILY_2"/>
    <property type="match status" value="1"/>
</dbReference>
<dbReference type="SUPFAM" id="SSF52172">
    <property type="entry name" value="CheY-like"/>
    <property type="match status" value="1"/>
</dbReference>
<dbReference type="Pfam" id="PF12833">
    <property type="entry name" value="HTH_18"/>
    <property type="match status" value="1"/>
</dbReference>
<dbReference type="AlphaFoldDB" id="A0A7W5B2A6"/>
<keyword evidence="1" id="KW-0805">Transcription regulation</keyword>
<accession>A0A7W5B2A6</accession>
<dbReference type="CDD" id="cd17536">
    <property type="entry name" value="REC_YesN-like"/>
    <property type="match status" value="1"/>
</dbReference>
<dbReference type="InterPro" id="IPR018062">
    <property type="entry name" value="HTH_AraC-typ_CS"/>
</dbReference>
<feature type="modified residue" description="4-aspartylphosphate" evidence="4">
    <location>
        <position position="55"/>
    </location>
</feature>
<dbReference type="SMART" id="SM00342">
    <property type="entry name" value="HTH_ARAC"/>
    <property type="match status" value="1"/>
</dbReference>
<dbReference type="SMART" id="SM00448">
    <property type="entry name" value="REC"/>
    <property type="match status" value="1"/>
</dbReference>
<comment type="caution">
    <text evidence="7">The sequence shown here is derived from an EMBL/GenBank/DDBJ whole genome shotgun (WGS) entry which is preliminary data.</text>
</comment>
<dbReference type="PANTHER" id="PTHR43280:SF2">
    <property type="entry name" value="HTH-TYPE TRANSCRIPTIONAL REGULATOR EXSA"/>
    <property type="match status" value="1"/>
</dbReference>
<dbReference type="GO" id="GO:0043565">
    <property type="term" value="F:sequence-specific DNA binding"/>
    <property type="evidence" value="ECO:0007669"/>
    <property type="project" value="InterPro"/>
</dbReference>
<protein>
    <submittedName>
        <fullName evidence="7">YesN/AraC family two-component response regulator</fullName>
    </submittedName>
</protein>
<dbReference type="InterPro" id="IPR011006">
    <property type="entry name" value="CheY-like_superfamily"/>
</dbReference>
<dbReference type="PANTHER" id="PTHR43280">
    <property type="entry name" value="ARAC-FAMILY TRANSCRIPTIONAL REGULATOR"/>
    <property type="match status" value="1"/>
</dbReference>
<dbReference type="SUPFAM" id="SSF46689">
    <property type="entry name" value="Homeodomain-like"/>
    <property type="match status" value="1"/>
</dbReference>
<reference evidence="7 8" key="1">
    <citation type="submission" date="2020-08" db="EMBL/GenBank/DDBJ databases">
        <title>Genomic Encyclopedia of Type Strains, Phase III (KMG-III): the genomes of soil and plant-associated and newly described type strains.</title>
        <authorList>
            <person name="Whitman W."/>
        </authorList>
    </citation>
    <scope>NUCLEOTIDE SEQUENCE [LARGE SCALE GENOMIC DNA]</scope>
    <source>
        <strain evidence="7 8">CECT 5862</strain>
    </source>
</reference>
<dbReference type="PROSITE" id="PS50110">
    <property type="entry name" value="RESPONSE_REGULATORY"/>
    <property type="match status" value="1"/>
</dbReference>
<evidence type="ECO:0000256" key="1">
    <source>
        <dbReference type="ARBA" id="ARBA00023015"/>
    </source>
</evidence>
<dbReference type="Gene3D" id="3.40.50.2300">
    <property type="match status" value="1"/>
</dbReference>
<evidence type="ECO:0000256" key="2">
    <source>
        <dbReference type="ARBA" id="ARBA00023125"/>
    </source>
</evidence>
<proteinExistence type="predicted"/>
<keyword evidence="2" id="KW-0238">DNA-binding</keyword>
<keyword evidence="8" id="KW-1185">Reference proteome</keyword>
<evidence type="ECO:0000313" key="7">
    <source>
        <dbReference type="EMBL" id="MBB3113135.1"/>
    </source>
</evidence>
<dbReference type="GO" id="GO:0000160">
    <property type="term" value="P:phosphorelay signal transduction system"/>
    <property type="evidence" value="ECO:0007669"/>
    <property type="project" value="InterPro"/>
</dbReference>
<gene>
    <name evidence="7" type="ORF">FHS18_005238</name>
</gene>
<evidence type="ECO:0000259" key="5">
    <source>
        <dbReference type="PROSITE" id="PS01124"/>
    </source>
</evidence>